<organism evidence="1 2">
    <name type="scientific">Arabis nemorensis</name>
    <dbReference type="NCBI Taxonomy" id="586526"/>
    <lineage>
        <taxon>Eukaryota</taxon>
        <taxon>Viridiplantae</taxon>
        <taxon>Streptophyta</taxon>
        <taxon>Embryophyta</taxon>
        <taxon>Tracheophyta</taxon>
        <taxon>Spermatophyta</taxon>
        <taxon>Magnoliopsida</taxon>
        <taxon>eudicotyledons</taxon>
        <taxon>Gunneridae</taxon>
        <taxon>Pentapetalae</taxon>
        <taxon>rosids</taxon>
        <taxon>malvids</taxon>
        <taxon>Brassicales</taxon>
        <taxon>Brassicaceae</taxon>
        <taxon>Arabideae</taxon>
        <taxon>Arabis</taxon>
    </lineage>
</organism>
<dbReference type="AlphaFoldDB" id="A0A565BFQ9"/>
<protein>
    <submittedName>
        <fullName evidence="1">Uncharacterized protein</fullName>
    </submittedName>
</protein>
<reference evidence="1" key="1">
    <citation type="submission" date="2019-07" db="EMBL/GenBank/DDBJ databases">
        <authorList>
            <person name="Dittberner H."/>
        </authorList>
    </citation>
    <scope>NUCLEOTIDE SEQUENCE [LARGE SCALE GENOMIC DNA]</scope>
</reference>
<keyword evidence="2" id="KW-1185">Reference proteome</keyword>
<name>A0A565BFQ9_9BRAS</name>
<gene>
    <name evidence="1" type="ORF">ANE_LOCUS10135</name>
</gene>
<dbReference type="EMBL" id="CABITT030000003">
    <property type="protein sequence ID" value="VVA99690.1"/>
    <property type="molecule type" value="Genomic_DNA"/>
</dbReference>
<sequence length="61" mass="6671">MGAYRFGLYHRIDAILFDRVLEVGRVSCLGKAGAPSLLESHEETLYHPEADYSSASSLAEA</sequence>
<evidence type="ECO:0000313" key="1">
    <source>
        <dbReference type="EMBL" id="VVA99690.1"/>
    </source>
</evidence>
<evidence type="ECO:0000313" key="2">
    <source>
        <dbReference type="Proteomes" id="UP000489600"/>
    </source>
</evidence>
<dbReference type="Proteomes" id="UP000489600">
    <property type="component" value="Unassembled WGS sequence"/>
</dbReference>
<proteinExistence type="predicted"/>
<accession>A0A565BFQ9</accession>
<comment type="caution">
    <text evidence="1">The sequence shown here is derived from an EMBL/GenBank/DDBJ whole genome shotgun (WGS) entry which is preliminary data.</text>
</comment>